<name>A0AAU7B1K8_9ACTN</name>
<dbReference type="InterPro" id="IPR036412">
    <property type="entry name" value="HAD-like_sf"/>
</dbReference>
<protein>
    <recommendedName>
        <fullName evidence="2">Secreted protein</fullName>
    </recommendedName>
</protein>
<evidence type="ECO:0000313" key="1">
    <source>
        <dbReference type="EMBL" id="XAY07887.1"/>
    </source>
</evidence>
<dbReference type="RefSeq" id="WP_354699072.1">
    <property type="nucleotide sequence ID" value="NZ_CP114014.1"/>
</dbReference>
<proteinExistence type="predicted"/>
<gene>
    <name evidence="1" type="ORF">DSM112329_04779</name>
</gene>
<organism evidence="1">
    <name type="scientific">Paraconexibacter sp. AEG42_29</name>
    <dbReference type="NCBI Taxonomy" id="2997339"/>
    <lineage>
        <taxon>Bacteria</taxon>
        <taxon>Bacillati</taxon>
        <taxon>Actinomycetota</taxon>
        <taxon>Thermoleophilia</taxon>
        <taxon>Solirubrobacterales</taxon>
        <taxon>Paraconexibacteraceae</taxon>
        <taxon>Paraconexibacter</taxon>
    </lineage>
</organism>
<dbReference type="AlphaFoldDB" id="A0AAU7B1K8"/>
<dbReference type="Pfam" id="PF18143">
    <property type="entry name" value="HAD_SAK_2"/>
    <property type="match status" value="1"/>
</dbReference>
<dbReference type="EMBL" id="CP114014">
    <property type="protein sequence ID" value="XAY07887.1"/>
    <property type="molecule type" value="Genomic_DNA"/>
</dbReference>
<dbReference type="SUPFAM" id="SSF56784">
    <property type="entry name" value="HAD-like"/>
    <property type="match status" value="1"/>
</dbReference>
<accession>A0AAU7B1K8</accession>
<evidence type="ECO:0008006" key="2">
    <source>
        <dbReference type="Google" id="ProtNLM"/>
    </source>
</evidence>
<sequence length="188" mass="20261">MSPTPPLVHFPDGTVRPLIAGATSVTTPLPAGDRPLLLLDLDGVVLPFAARAEDVEHRLRGELSVRFRPDVPQLLRELASDFDLVWATMWEHRANAVVAPLLGLPALPVISFDDRVTAGRTLKLPAVQRQVGDRPLAWVDDSLGPDAHAWAAARAAPTLLLDIDPSTGLHVDHARQLHAFATAVSATR</sequence>
<dbReference type="KEGG" id="parq:DSM112329_04779"/>
<reference evidence="1" key="1">
    <citation type="submission" date="2022-12" db="EMBL/GenBank/DDBJ databases">
        <title>Paraconexibacter alkalitolerans sp. nov. and Baekduia alba sp. nov., isolated from soil and emended description of the genera Paraconexibacter (Chun et al., 2020) and Baekduia (An et al., 2020).</title>
        <authorList>
            <person name="Vieira S."/>
            <person name="Huber K.J."/>
            <person name="Geppert A."/>
            <person name="Wolf J."/>
            <person name="Neumann-Schaal M."/>
            <person name="Muesken M."/>
            <person name="Overmann J."/>
        </authorList>
    </citation>
    <scope>NUCLEOTIDE SEQUENCE</scope>
    <source>
        <strain evidence="1">AEG42_29</strain>
    </source>
</reference>